<evidence type="ECO:0000313" key="1">
    <source>
        <dbReference type="EMBL" id="QDU54573.1"/>
    </source>
</evidence>
<evidence type="ECO:0000313" key="2">
    <source>
        <dbReference type="Proteomes" id="UP000315750"/>
    </source>
</evidence>
<keyword evidence="2" id="KW-1185">Reference proteome</keyword>
<dbReference type="PANTHER" id="PTHR34849">
    <property type="entry name" value="SSL5025 PROTEIN"/>
    <property type="match status" value="1"/>
</dbReference>
<name>A0A518AIL0_9BACT</name>
<sequence>MSDALSQVEAILPQLSSSERILLIQKLNEEMGTHPGSGIDIQPGVCGGEARIIRTRIPVWLLVQARNLGKTDTQLLAAYPSLRPDDLTNAWTYAARHEAEIEAQIKENESA</sequence>
<dbReference type="Pfam" id="PF04255">
    <property type="entry name" value="DUF433"/>
    <property type="match status" value="1"/>
</dbReference>
<dbReference type="PANTHER" id="PTHR34849:SF4">
    <property type="entry name" value="SLR1209 PROTEIN"/>
    <property type="match status" value="1"/>
</dbReference>
<protein>
    <recommendedName>
        <fullName evidence="3">DUF433 domain-containing protein</fullName>
    </recommendedName>
</protein>
<dbReference type="Proteomes" id="UP000315750">
    <property type="component" value="Chromosome"/>
</dbReference>
<evidence type="ECO:0008006" key="3">
    <source>
        <dbReference type="Google" id="ProtNLM"/>
    </source>
</evidence>
<dbReference type="InterPro" id="IPR009057">
    <property type="entry name" value="Homeodomain-like_sf"/>
</dbReference>
<dbReference type="KEGG" id="amuc:Pan181_07560"/>
<dbReference type="RefSeq" id="WP_145245535.1">
    <property type="nucleotide sequence ID" value="NZ_CP036278.1"/>
</dbReference>
<proteinExistence type="predicted"/>
<dbReference type="OrthoDB" id="288721at2"/>
<organism evidence="1 2">
    <name type="scientific">Aeoliella mucimassa</name>
    <dbReference type="NCBI Taxonomy" id="2527972"/>
    <lineage>
        <taxon>Bacteria</taxon>
        <taxon>Pseudomonadati</taxon>
        <taxon>Planctomycetota</taxon>
        <taxon>Planctomycetia</taxon>
        <taxon>Pirellulales</taxon>
        <taxon>Lacipirellulaceae</taxon>
        <taxon>Aeoliella</taxon>
    </lineage>
</organism>
<dbReference type="Gene3D" id="1.10.10.10">
    <property type="entry name" value="Winged helix-like DNA-binding domain superfamily/Winged helix DNA-binding domain"/>
    <property type="match status" value="1"/>
</dbReference>
<reference evidence="1 2" key="1">
    <citation type="submission" date="2019-02" db="EMBL/GenBank/DDBJ databases">
        <title>Deep-cultivation of Planctomycetes and their phenomic and genomic characterization uncovers novel biology.</title>
        <authorList>
            <person name="Wiegand S."/>
            <person name="Jogler M."/>
            <person name="Boedeker C."/>
            <person name="Pinto D."/>
            <person name="Vollmers J."/>
            <person name="Rivas-Marin E."/>
            <person name="Kohn T."/>
            <person name="Peeters S.H."/>
            <person name="Heuer A."/>
            <person name="Rast P."/>
            <person name="Oberbeckmann S."/>
            <person name="Bunk B."/>
            <person name="Jeske O."/>
            <person name="Meyerdierks A."/>
            <person name="Storesund J.E."/>
            <person name="Kallscheuer N."/>
            <person name="Luecker S."/>
            <person name="Lage O.M."/>
            <person name="Pohl T."/>
            <person name="Merkel B.J."/>
            <person name="Hornburger P."/>
            <person name="Mueller R.-W."/>
            <person name="Bruemmer F."/>
            <person name="Labrenz M."/>
            <person name="Spormann A.M."/>
            <person name="Op den Camp H."/>
            <person name="Overmann J."/>
            <person name="Amann R."/>
            <person name="Jetten M.S.M."/>
            <person name="Mascher T."/>
            <person name="Medema M.H."/>
            <person name="Devos D.P."/>
            <person name="Kaster A.-K."/>
            <person name="Ovreas L."/>
            <person name="Rohde M."/>
            <person name="Galperin M.Y."/>
            <person name="Jogler C."/>
        </authorList>
    </citation>
    <scope>NUCLEOTIDE SEQUENCE [LARGE SCALE GENOMIC DNA]</scope>
    <source>
        <strain evidence="1 2">Pan181</strain>
    </source>
</reference>
<dbReference type="SUPFAM" id="SSF46689">
    <property type="entry name" value="Homeodomain-like"/>
    <property type="match status" value="1"/>
</dbReference>
<dbReference type="AlphaFoldDB" id="A0A518AIL0"/>
<gene>
    <name evidence="1" type="ORF">Pan181_07560</name>
</gene>
<dbReference type="InterPro" id="IPR036388">
    <property type="entry name" value="WH-like_DNA-bd_sf"/>
</dbReference>
<dbReference type="InterPro" id="IPR007367">
    <property type="entry name" value="DUF433"/>
</dbReference>
<accession>A0A518AIL0</accession>
<dbReference type="EMBL" id="CP036278">
    <property type="protein sequence ID" value="QDU54573.1"/>
    <property type="molecule type" value="Genomic_DNA"/>
</dbReference>